<dbReference type="SUPFAM" id="SSF53822">
    <property type="entry name" value="Periplasmic binding protein-like I"/>
    <property type="match status" value="1"/>
</dbReference>
<dbReference type="AlphaFoldDB" id="A0AAD8WNE7"/>
<evidence type="ECO:0000256" key="9">
    <source>
        <dbReference type="ARBA" id="ARBA00023170"/>
    </source>
</evidence>
<evidence type="ECO:0000256" key="7">
    <source>
        <dbReference type="ARBA" id="ARBA00023065"/>
    </source>
</evidence>
<keyword evidence="4 15" id="KW-0812">Transmembrane</keyword>
<comment type="caution">
    <text evidence="18">The sequence shown here is derived from an EMBL/GenBank/DDBJ whole genome shotgun (WGS) entry which is preliminary data.</text>
</comment>
<dbReference type="FunFam" id="3.40.190.10:FF:000195">
    <property type="entry name" value="Glutamate receptor 2.7"/>
    <property type="match status" value="1"/>
</dbReference>
<evidence type="ECO:0000256" key="16">
    <source>
        <dbReference type="SAM" id="SignalP"/>
    </source>
</evidence>
<dbReference type="FunFam" id="1.10.287.70:FF:000037">
    <property type="entry name" value="Glutamate receptor"/>
    <property type="match status" value="1"/>
</dbReference>
<proteinExistence type="inferred from homology"/>
<keyword evidence="7 13" id="KW-0406">Ion transport</keyword>
<evidence type="ECO:0000256" key="1">
    <source>
        <dbReference type="ARBA" id="ARBA00004141"/>
    </source>
</evidence>
<accession>A0AAD8WNE7</accession>
<feature type="compositionally biased region" description="Polar residues" evidence="14">
    <location>
        <begin position="878"/>
        <end position="900"/>
    </location>
</feature>
<feature type="transmembrane region" description="Helical" evidence="15">
    <location>
        <begin position="564"/>
        <end position="582"/>
    </location>
</feature>
<feature type="transmembrane region" description="Helical" evidence="15">
    <location>
        <begin position="624"/>
        <end position="642"/>
    </location>
</feature>
<evidence type="ECO:0000259" key="17">
    <source>
        <dbReference type="SMART" id="SM00079"/>
    </source>
</evidence>
<dbReference type="InterPro" id="IPR001320">
    <property type="entry name" value="Iontro_rcpt_C"/>
</dbReference>
<protein>
    <recommendedName>
        <fullName evidence="13">Glutamate receptor</fullName>
    </recommendedName>
</protein>
<feature type="chain" id="PRO_5042015682" description="Glutamate receptor" evidence="16">
    <location>
        <begin position="31"/>
        <end position="923"/>
    </location>
</feature>
<dbReference type="Pfam" id="PF10613">
    <property type="entry name" value="Lig_chan-Glu_bd"/>
    <property type="match status" value="1"/>
</dbReference>
<evidence type="ECO:0000256" key="12">
    <source>
        <dbReference type="ARBA" id="ARBA00023303"/>
    </source>
</evidence>
<feature type="region of interest" description="Disordered" evidence="14">
    <location>
        <begin position="875"/>
        <end position="904"/>
    </location>
</feature>
<feature type="domain" description="Ionotropic glutamate receptor C-terminal" evidence="17">
    <location>
        <begin position="438"/>
        <end position="780"/>
    </location>
</feature>
<keyword evidence="8 13" id="KW-0472">Membrane</keyword>
<evidence type="ECO:0000256" key="2">
    <source>
        <dbReference type="ARBA" id="ARBA00008685"/>
    </source>
</evidence>
<evidence type="ECO:0000256" key="8">
    <source>
        <dbReference type="ARBA" id="ARBA00023136"/>
    </source>
</evidence>
<dbReference type="GO" id="GO:0016020">
    <property type="term" value="C:membrane"/>
    <property type="evidence" value="ECO:0007669"/>
    <property type="project" value="UniProtKB-SubCell"/>
</dbReference>
<feature type="transmembrane region" description="Helical" evidence="15">
    <location>
        <begin position="796"/>
        <end position="820"/>
    </location>
</feature>
<dbReference type="EMBL" id="JAUUTY010000003">
    <property type="protein sequence ID" value="KAK1668872.1"/>
    <property type="molecule type" value="Genomic_DNA"/>
</dbReference>
<keyword evidence="3 13" id="KW-0813">Transport</keyword>
<comment type="similarity">
    <text evidence="2 13">Belongs to the glutamate-gated ion channel (TC 1.A.10.1) family.</text>
</comment>
<feature type="transmembrane region" description="Helical" evidence="15">
    <location>
        <begin position="594"/>
        <end position="612"/>
    </location>
</feature>
<keyword evidence="12 13" id="KW-0407">Ion channel</keyword>
<dbReference type="PIRSF" id="PIRSF037090">
    <property type="entry name" value="Iontro_Glu-like_rcpt_pln"/>
    <property type="match status" value="1"/>
</dbReference>
<keyword evidence="19" id="KW-1185">Reference proteome</keyword>
<keyword evidence="10" id="KW-0325">Glycoprotein</keyword>
<evidence type="ECO:0000313" key="18">
    <source>
        <dbReference type="EMBL" id="KAK1668872.1"/>
    </source>
</evidence>
<feature type="signal peptide" evidence="16">
    <location>
        <begin position="1"/>
        <end position="30"/>
    </location>
</feature>
<dbReference type="Pfam" id="PF00060">
    <property type="entry name" value="Lig_chan"/>
    <property type="match status" value="1"/>
</dbReference>
<name>A0AAD8WNE7_LOLMU</name>
<keyword evidence="5 16" id="KW-0732">Signal</keyword>
<evidence type="ECO:0000256" key="6">
    <source>
        <dbReference type="ARBA" id="ARBA00022989"/>
    </source>
</evidence>
<sequence>MELSTRRLLTAAAPAGRLFCLLVLCTAVESSPAPVRVGVVLDLTSELGRKSLTCISMALDDFYLKHPSYPTRVELRVRDSRGDLVTAPAAHATEELMDKNAQVHAIISPQTSPETELFAGSAERSNIPIISSAAASPASSWAQSRFFVRTAPSIDSQAPPIAAILEAFAWRAAVLLHEDSPYGIGILSSLVHAFKGSRSLTDSVAVPGDATDSRLDAALLAVKTMQTRVYIVHMLPALAARLFRRAMVAGMISEGYVWIATAGVGNAAGSFPDHGDINNMQGVVSLLPYVHTTEELLSFRRRFRVRFRLENSPLENEDPDVPMWLLWLYDTAWASAVAAEVSFRTAPPTTFLDALLVTKFDGLTGRFRLVGGHLQVSAYEIMNIIGKGVRTVGFWTPESGISTSLYPKSAGKELKQILWPGETAVVPIGWTLTPTGQSLRVAVSANRGFSQSGAISGDPSRGMDTLSGFYIDVFDAVMARLNYSVAYSYVPVNATMKAYEETLVNLVHDKKVDAVAGDVAITPSRMKLVSFTMPFAETGYAMLVAEEDISNSMWIFVKPLTPELWLTSLTFFLFTGFLVWEIEHRINPRFRGTPWKQFGTLLYFAFSTMVFSHKEKLESNLSKIVVIMWVFVVLILTTSYTANLTSMLTVRQLQPAMNDFTQNDYVGVQEGSFVEDILKEIGFSEANIRRYTTIDQYADALNKGSDNGGVKVIFDEVPYLKLFLSRYCEGYSMVGPIYKGGGFGFVFPIGSPLVADVSRAIMELKMGDELILIEKKWFSPLGACLRRSKGVDGRLGLWRLGGLFLTNAVVSCLVLLVHLASFVSGNPRADSEVAVGALHWLRAWLRLFKTSEGRRGEPRNNGSGAMELNHHGLDAGATQRQGDTGDSDTTPLYASDSGRNAASAPVPEEILAHGAAGCLGPVR</sequence>
<comment type="subcellular location">
    <subcellularLocation>
        <location evidence="1">Membrane</location>
        <topology evidence="1">Multi-pass membrane protein</topology>
    </subcellularLocation>
</comment>
<reference evidence="18" key="1">
    <citation type="submission" date="2023-07" db="EMBL/GenBank/DDBJ databases">
        <title>A chromosome-level genome assembly of Lolium multiflorum.</title>
        <authorList>
            <person name="Chen Y."/>
            <person name="Copetti D."/>
            <person name="Kolliker R."/>
            <person name="Studer B."/>
        </authorList>
    </citation>
    <scope>NUCLEOTIDE SEQUENCE</scope>
    <source>
        <strain evidence="18">02402/16</strain>
        <tissue evidence="18">Leaf</tissue>
    </source>
</reference>
<dbReference type="Pfam" id="PF01094">
    <property type="entry name" value="ANF_receptor"/>
    <property type="match status" value="1"/>
</dbReference>
<dbReference type="SMART" id="SM00079">
    <property type="entry name" value="PBPe"/>
    <property type="match status" value="1"/>
</dbReference>
<dbReference type="InterPro" id="IPR017103">
    <property type="entry name" value="Iontropic_Glu_rcpt_pln"/>
</dbReference>
<evidence type="ECO:0000256" key="4">
    <source>
        <dbReference type="ARBA" id="ARBA00022692"/>
    </source>
</evidence>
<evidence type="ECO:0000256" key="13">
    <source>
        <dbReference type="PIRNR" id="PIRNR037090"/>
    </source>
</evidence>
<evidence type="ECO:0000256" key="11">
    <source>
        <dbReference type="ARBA" id="ARBA00023286"/>
    </source>
</evidence>
<dbReference type="InterPro" id="IPR019594">
    <property type="entry name" value="Glu/Gly-bd"/>
</dbReference>
<evidence type="ECO:0000313" key="19">
    <source>
        <dbReference type="Proteomes" id="UP001231189"/>
    </source>
</evidence>
<dbReference type="CDD" id="cd13686">
    <property type="entry name" value="GluR_Plant"/>
    <property type="match status" value="1"/>
</dbReference>
<dbReference type="Gene3D" id="3.40.50.2300">
    <property type="match status" value="3"/>
</dbReference>
<organism evidence="18 19">
    <name type="scientific">Lolium multiflorum</name>
    <name type="common">Italian ryegrass</name>
    <name type="synonym">Lolium perenne subsp. multiflorum</name>
    <dbReference type="NCBI Taxonomy" id="4521"/>
    <lineage>
        <taxon>Eukaryota</taxon>
        <taxon>Viridiplantae</taxon>
        <taxon>Streptophyta</taxon>
        <taxon>Embryophyta</taxon>
        <taxon>Tracheophyta</taxon>
        <taxon>Spermatophyta</taxon>
        <taxon>Magnoliopsida</taxon>
        <taxon>Liliopsida</taxon>
        <taxon>Poales</taxon>
        <taxon>Poaceae</taxon>
        <taxon>BOP clade</taxon>
        <taxon>Pooideae</taxon>
        <taxon>Poodae</taxon>
        <taxon>Poeae</taxon>
        <taxon>Poeae Chloroplast Group 2 (Poeae type)</taxon>
        <taxon>Loliodinae</taxon>
        <taxon>Loliinae</taxon>
        <taxon>Lolium</taxon>
    </lineage>
</organism>
<evidence type="ECO:0000256" key="15">
    <source>
        <dbReference type="SAM" id="Phobius"/>
    </source>
</evidence>
<evidence type="ECO:0000256" key="10">
    <source>
        <dbReference type="ARBA" id="ARBA00023180"/>
    </source>
</evidence>
<dbReference type="InterPro" id="IPR028082">
    <property type="entry name" value="Peripla_BP_I"/>
</dbReference>
<dbReference type="InterPro" id="IPR001828">
    <property type="entry name" value="ANF_lig-bd_rcpt"/>
</dbReference>
<dbReference type="InterPro" id="IPR015683">
    <property type="entry name" value="Ionotropic_Glu_rcpt"/>
</dbReference>
<dbReference type="GO" id="GO:0015276">
    <property type="term" value="F:ligand-gated monoatomic ion channel activity"/>
    <property type="evidence" value="ECO:0007669"/>
    <property type="project" value="InterPro"/>
</dbReference>
<gene>
    <name evidence="18" type="ORF">QYE76_057031</name>
</gene>
<dbReference type="PANTHER" id="PTHR18966">
    <property type="entry name" value="IONOTROPIC GLUTAMATE RECEPTOR"/>
    <property type="match status" value="1"/>
</dbReference>
<dbReference type="Gene3D" id="1.10.287.70">
    <property type="match status" value="1"/>
</dbReference>
<dbReference type="Proteomes" id="UP001231189">
    <property type="component" value="Unassembled WGS sequence"/>
</dbReference>
<evidence type="ECO:0000256" key="5">
    <source>
        <dbReference type="ARBA" id="ARBA00022729"/>
    </source>
</evidence>
<dbReference type="FunFam" id="3.40.50.2300:FF:000188">
    <property type="entry name" value="Glutamate receptor"/>
    <property type="match status" value="1"/>
</dbReference>
<comment type="function">
    <text evidence="13">Glutamate-gated receptor that probably acts as non-selective cation channel.</text>
</comment>
<evidence type="ECO:0000256" key="3">
    <source>
        <dbReference type="ARBA" id="ARBA00022448"/>
    </source>
</evidence>
<keyword evidence="9 13" id="KW-0675">Receptor</keyword>
<keyword evidence="6 15" id="KW-1133">Transmembrane helix</keyword>
<evidence type="ECO:0000256" key="14">
    <source>
        <dbReference type="SAM" id="MobiDB-lite"/>
    </source>
</evidence>
<keyword evidence="11 13" id="KW-1071">Ligand-gated ion channel</keyword>
<dbReference type="Gene3D" id="3.40.190.10">
    <property type="entry name" value="Periplasmic binding protein-like II"/>
    <property type="match status" value="1"/>
</dbReference>
<dbReference type="SUPFAM" id="SSF53850">
    <property type="entry name" value="Periplasmic binding protein-like II"/>
    <property type="match status" value="1"/>
</dbReference>